<feature type="compositionally biased region" description="Polar residues" evidence="2">
    <location>
        <begin position="56"/>
        <end position="67"/>
    </location>
</feature>
<evidence type="ECO:0000256" key="2">
    <source>
        <dbReference type="SAM" id="MobiDB-lite"/>
    </source>
</evidence>
<keyword evidence="4" id="KW-1185">Reference proteome</keyword>
<feature type="compositionally biased region" description="Basic and acidic residues" evidence="2">
    <location>
        <begin position="277"/>
        <end position="294"/>
    </location>
</feature>
<dbReference type="AlphaFoldDB" id="A0AAW1ENX3"/>
<protein>
    <submittedName>
        <fullName evidence="3">Uncharacterized protein</fullName>
    </submittedName>
</protein>
<evidence type="ECO:0000313" key="4">
    <source>
        <dbReference type="Proteomes" id="UP001488805"/>
    </source>
</evidence>
<sequence length="408" mass="46347">MADRVLELLRESRLSLNRIPSGRELPRTPPPLTGVKKQLHFSSEDDEETSLSSTDQNRTFDFNTFGTESEPDDPNSMLKGMKDYQLTQTDLEFIEKMRVEKCIKRLQGDLEEVQRLLMKEMMPLELALASREKAQAELQMFPSREDLTEWVKVVLKMTSPSTTLTDLDAKSLLAMVTEKNIRRAEEETRVELTRMEKRVANKRKKEAQAKGQLQKQVAHEQLKLQGLMSRLSDLKSQVSQQEDVYKALEMQINGQESPEITAKEVDSPEELQAAKRPAKDQRRTKALESTEKLQDATNQSLSTRSKLRDRRTGVKDDHGSKNTSETLKLKRKKTTARTPSQEVETTAQESVGAVRGRRTPPRTSTPPLKNKSRAKAGEATSRRAAGDEMQHSVLRRSRRIASRAAMCS</sequence>
<evidence type="ECO:0000313" key="3">
    <source>
        <dbReference type="EMBL" id="KAK9523837.1"/>
    </source>
</evidence>
<feature type="compositionally biased region" description="Basic and acidic residues" evidence="2">
    <location>
        <begin position="380"/>
        <end position="390"/>
    </location>
</feature>
<feature type="compositionally biased region" description="Polar residues" evidence="2">
    <location>
        <begin position="295"/>
        <end position="304"/>
    </location>
</feature>
<evidence type="ECO:0000256" key="1">
    <source>
        <dbReference type="SAM" id="Coils"/>
    </source>
</evidence>
<gene>
    <name evidence="3" type="ORF">VZT92_017724</name>
</gene>
<proteinExistence type="predicted"/>
<name>A0AAW1ENX3_ZOAVI</name>
<feature type="coiled-coil region" evidence="1">
    <location>
        <begin position="185"/>
        <end position="251"/>
    </location>
</feature>
<comment type="caution">
    <text evidence="3">The sequence shown here is derived from an EMBL/GenBank/DDBJ whole genome shotgun (WGS) entry which is preliminary data.</text>
</comment>
<organism evidence="3 4">
    <name type="scientific">Zoarces viviparus</name>
    <name type="common">Viviparous eelpout</name>
    <name type="synonym">Blennius viviparus</name>
    <dbReference type="NCBI Taxonomy" id="48416"/>
    <lineage>
        <taxon>Eukaryota</taxon>
        <taxon>Metazoa</taxon>
        <taxon>Chordata</taxon>
        <taxon>Craniata</taxon>
        <taxon>Vertebrata</taxon>
        <taxon>Euteleostomi</taxon>
        <taxon>Actinopterygii</taxon>
        <taxon>Neopterygii</taxon>
        <taxon>Teleostei</taxon>
        <taxon>Neoteleostei</taxon>
        <taxon>Acanthomorphata</taxon>
        <taxon>Eupercaria</taxon>
        <taxon>Perciformes</taxon>
        <taxon>Cottioidei</taxon>
        <taxon>Zoarcales</taxon>
        <taxon>Zoarcidae</taxon>
        <taxon>Zoarcinae</taxon>
        <taxon>Zoarces</taxon>
    </lineage>
</organism>
<reference evidence="3 4" key="1">
    <citation type="journal article" date="2024" name="Genome Biol. Evol.">
        <title>Chromosome-level genome assembly of the viviparous eelpout Zoarces viviparus.</title>
        <authorList>
            <person name="Fuhrmann N."/>
            <person name="Brasseur M.V."/>
            <person name="Bakowski C.E."/>
            <person name="Podsiadlowski L."/>
            <person name="Prost S."/>
            <person name="Krehenwinkel H."/>
            <person name="Mayer C."/>
        </authorList>
    </citation>
    <scope>NUCLEOTIDE SEQUENCE [LARGE SCALE GENOMIC DNA]</scope>
    <source>
        <strain evidence="3">NO-MEL_2022_Ind0_liver</strain>
    </source>
</reference>
<feature type="compositionally biased region" description="Basic and acidic residues" evidence="2">
    <location>
        <begin position="310"/>
        <end position="320"/>
    </location>
</feature>
<feature type="region of interest" description="Disordered" evidence="2">
    <location>
        <begin position="255"/>
        <end position="408"/>
    </location>
</feature>
<keyword evidence="1" id="KW-0175">Coiled coil</keyword>
<accession>A0AAW1ENX3</accession>
<feature type="region of interest" description="Disordered" evidence="2">
    <location>
        <begin position="17"/>
        <end position="77"/>
    </location>
</feature>
<dbReference type="EMBL" id="JBCEZU010000156">
    <property type="protein sequence ID" value="KAK9523837.1"/>
    <property type="molecule type" value="Genomic_DNA"/>
</dbReference>
<dbReference type="Proteomes" id="UP001488805">
    <property type="component" value="Unassembled WGS sequence"/>
</dbReference>
<feature type="compositionally biased region" description="Polar residues" evidence="2">
    <location>
        <begin position="339"/>
        <end position="349"/>
    </location>
</feature>